<evidence type="ECO:0000313" key="3">
    <source>
        <dbReference type="Proteomes" id="UP000591131"/>
    </source>
</evidence>
<feature type="compositionally biased region" description="Basic residues" evidence="1">
    <location>
        <begin position="240"/>
        <end position="260"/>
    </location>
</feature>
<feature type="region of interest" description="Disordered" evidence="1">
    <location>
        <begin position="173"/>
        <end position="202"/>
    </location>
</feature>
<feature type="compositionally biased region" description="Basic and acidic residues" evidence="1">
    <location>
        <begin position="173"/>
        <end position="189"/>
    </location>
</feature>
<dbReference type="AlphaFoldDB" id="A0A7J6N251"/>
<dbReference type="OrthoDB" id="10687275at2759"/>
<feature type="region of interest" description="Disordered" evidence="1">
    <location>
        <begin position="217"/>
        <end position="265"/>
    </location>
</feature>
<feature type="region of interest" description="Disordered" evidence="1">
    <location>
        <begin position="316"/>
        <end position="341"/>
    </location>
</feature>
<feature type="compositionally biased region" description="Basic and acidic residues" evidence="1">
    <location>
        <begin position="217"/>
        <end position="239"/>
    </location>
</feature>
<evidence type="ECO:0000256" key="1">
    <source>
        <dbReference type="SAM" id="MobiDB-lite"/>
    </source>
</evidence>
<protein>
    <submittedName>
        <fullName evidence="2">Uncharacterized protein</fullName>
    </submittedName>
</protein>
<dbReference type="EMBL" id="JAAPAO010000010">
    <property type="protein sequence ID" value="KAF4677677.1"/>
    <property type="molecule type" value="Genomic_DNA"/>
</dbReference>
<gene>
    <name evidence="2" type="ORF">FOL47_000139</name>
</gene>
<feature type="compositionally biased region" description="Polar residues" evidence="1">
    <location>
        <begin position="324"/>
        <end position="334"/>
    </location>
</feature>
<organism evidence="2 3">
    <name type="scientific">Perkinsus chesapeaki</name>
    <name type="common">Clam parasite</name>
    <name type="synonym">Perkinsus andrewsi</name>
    <dbReference type="NCBI Taxonomy" id="330153"/>
    <lineage>
        <taxon>Eukaryota</taxon>
        <taxon>Sar</taxon>
        <taxon>Alveolata</taxon>
        <taxon>Perkinsozoa</taxon>
        <taxon>Perkinsea</taxon>
        <taxon>Perkinsida</taxon>
        <taxon>Perkinsidae</taxon>
        <taxon>Perkinsus</taxon>
    </lineage>
</organism>
<feature type="compositionally biased region" description="Basic and acidic residues" evidence="1">
    <location>
        <begin position="85"/>
        <end position="117"/>
    </location>
</feature>
<proteinExistence type="predicted"/>
<sequence length="419" mass="47478">MRGGFDGKLVSIEDAELRLGRLKRENALLQRQLGILLAAKAVGDLHNHILERKQRPEPEEYINRMVNELSGAMLQQKRKGKIKSTTRDRSGEQHRNKDDSTEIEDNRNRSKDTSSKRDGHRGRSKDTSSKRDGHRSRKILLVREMAIEVGQKILLVREMAIEVGRKILLRDGHRSKHERREEELVEQERSSSSNEIPVRHADDRRVGVADLMGHLKDRMAKVKDNKDVRPLKNDTSKLEGRRRHRSKMTDRPKRHNKGRSKAAEREVAIVEEPQATFRESNEAASHSKLDCDLKSGTEQGTTIVDRLTDIASSLLPSSRYPAQPTAQDMPSNNVPDYGPQQTKEDALKVSSQKASNAVTAPPVARHIERHDLPFMPDLPPFKPGEFTIWKEEQARKAMIRARALALAGNKKGESSSDSD</sequence>
<keyword evidence="3" id="KW-1185">Reference proteome</keyword>
<name>A0A7J6N251_PERCH</name>
<evidence type="ECO:0000313" key="2">
    <source>
        <dbReference type="EMBL" id="KAF4677677.1"/>
    </source>
</evidence>
<accession>A0A7J6N251</accession>
<dbReference type="Proteomes" id="UP000591131">
    <property type="component" value="Unassembled WGS sequence"/>
</dbReference>
<reference evidence="2 3" key="1">
    <citation type="submission" date="2020-04" db="EMBL/GenBank/DDBJ databases">
        <title>Perkinsus chesapeaki whole genome sequence.</title>
        <authorList>
            <person name="Bogema D.R."/>
        </authorList>
    </citation>
    <scope>NUCLEOTIDE SEQUENCE [LARGE SCALE GENOMIC DNA]</scope>
    <source>
        <strain evidence="2">ATCC PRA-425</strain>
    </source>
</reference>
<feature type="region of interest" description="Disordered" evidence="1">
    <location>
        <begin position="72"/>
        <end position="136"/>
    </location>
</feature>
<comment type="caution">
    <text evidence="2">The sequence shown here is derived from an EMBL/GenBank/DDBJ whole genome shotgun (WGS) entry which is preliminary data.</text>
</comment>